<evidence type="ECO:0000313" key="7">
    <source>
        <dbReference type="Proteomes" id="UP001524944"/>
    </source>
</evidence>
<keyword evidence="2" id="KW-0805">Transcription regulation</keyword>
<gene>
    <name evidence="6" type="ORF">NVS47_15605</name>
</gene>
<dbReference type="SUPFAM" id="SSF46785">
    <property type="entry name" value="Winged helix' DNA-binding domain"/>
    <property type="match status" value="1"/>
</dbReference>
<name>A0ABT1Y7R5_9FIRM</name>
<comment type="caution">
    <text evidence="6">The sequence shown here is derived from an EMBL/GenBank/DDBJ whole genome shotgun (WGS) entry which is preliminary data.</text>
</comment>
<dbReference type="EMBL" id="JANPWE010000014">
    <property type="protein sequence ID" value="MCR6546918.1"/>
    <property type="molecule type" value="Genomic_DNA"/>
</dbReference>
<dbReference type="Pfam" id="PF00126">
    <property type="entry name" value="HTH_1"/>
    <property type="match status" value="1"/>
</dbReference>
<feature type="non-terminal residue" evidence="6">
    <location>
        <position position="1"/>
    </location>
</feature>
<dbReference type="InterPro" id="IPR036388">
    <property type="entry name" value="WH-like_DNA-bd_sf"/>
</dbReference>
<dbReference type="PROSITE" id="PS50931">
    <property type="entry name" value="HTH_LYSR"/>
    <property type="match status" value="1"/>
</dbReference>
<accession>A0ABT1Y7R5</accession>
<proteinExistence type="inferred from homology"/>
<organism evidence="6 7">
    <name type="scientific">Dehalobacterium formicoaceticum</name>
    <dbReference type="NCBI Taxonomy" id="51515"/>
    <lineage>
        <taxon>Bacteria</taxon>
        <taxon>Bacillati</taxon>
        <taxon>Bacillota</taxon>
        <taxon>Clostridia</taxon>
        <taxon>Eubacteriales</taxon>
        <taxon>Peptococcaceae</taxon>
        <taxon>Dehalobacterium</taxon>
    </lineage>
</organism>
<protein>
    <submittedName>
        <fullName evidence="6">LysR family transcriptional regulator</fullName>
    </submittedName>
</protein>
<evidence type="ECO:0000256" key="4">
    <source>
        <dbReference type="ARBA" id="ARBA00023163"/>
    </source>
</evidence>
<sequence length="290" mass="32584">EHYTKAAAQLCLTQPSLSNAISSLENELGVALFEKHGRNVALSKYGREFLPYVEKALAELEQGADKIKESASNAQGVINVGFIYTLSSHFIPELISGYRKVEQKPNIRFALQEGTTQDECTADLIVRLKTGKIDLVFASLVPKDSDVEFVPICEQKLVVLLPYDNPLAQNNEIDLKDLEPYPLIHYSGKPGLKREINRQYAKVNLIPKVCCEVGDDVSMAGLVAAKIGIAIVPENPTFRNFDIKILPIGNPKYKRIIYFGYMKNRQETLPIQKFKKYVIDSFKEFTEQAL</sequence>
<dbReference type="InterPro" id="IPR005119">
    <property type="entry name" value="LysR_subst-bd"/>
</dbReference>
<dbReference type="InterPro" id="IPR036390">
    <property type="entry name" value="WH_DNA-bd_sf"/>
</dbReference>
<keyword evidence="4" id="KW-0804">Transcription</keyword>
<reference evidence="6 7" key="1">
    <citation type="submission" date="2022-08" db="EMBL/GenBank/DDBJ databases">
        <title>Proteogenomics of the novel Dehalobacterium formicoaceticum strain EZ94 highlights a key role of methyltransferases during anaerobic dichloromethane degradation.</title>
        <authorList>
            <person name="Wasmund K."/>
        </authorList>
    </citation>
    <scope>NUCLEOTIDE SEQUENCE [LARGE SCALE GENOMIC DNA]</scope>
    <source>
        <strain evidence="6 7">EZ94</strain>
    </source>
</reference>
<dbReference type="Proteomes" id="UP001524944">
    <property type="component" value="Unassembled WGS sequence"/>
</dbReference>
<keyword evidence="7" id="KW-1185">Reference proteome</keyword>
<dbReference type="InterPro" id="IPR000847">
    <property type="entry name" value="LysR_HTH_N"/>
</dbReference>
<dbReference type="Gene3D" id="1.10.10.10">
    <property type="entry name" value="Winged helix-like DNA-binding domain superfamily/Winged helix DNA-binding domain"/>
    <property type="match status" value="1"/>
</dbReference>
<evidence type="ECO:0000313" key="6">
    <source>
        <dbReference type="EMBL" id="MCR6546918.1"/>
    </source>
</evidence>
<dbReference type="Pfam" id="PF03466">
    <property type="entry name" value="LysR_substrate"/>
    <property type="match status" value="1"/>
</dbReference>
<evidence type="ECO:0000259" key="5">
    <source>
        <dbReference type="PROSITE" id="PS50931"/>
    </source>
</evidence>
<feature type="domain" description="HTH lysR-type" evidence="5">
    <location>
        <begin position="1"/>
        <end position="43"/>
    </location>
</feature>
<evidence type="ECO:0000256" key="2">
    <source>
        <dbReference type="ARBA" id="ARBA00023015"/>
    </source>
</evidence>
<dbReference type="SUPFAM" id="SSF53850">
    <property type="entry name" value="Periplasmic binding protein-like II"/>
    <property type="match status" value="1"/>
</dbReference>
<dbReference type="PANTHER" id="PTHR30126:SF39">
    <property type="entry name" value="HTH-TYPE TRANSCRIPTIONAL REGULATOR CYSL"/>
    <property type="match status" value="1"/>
</dbReference>
<evidence type="ECO:0000256" key="1">
    <source>
        <dbReference type="ARBA" id="ARBA00009437"/>
    </source>
</evidence>
<dbReference type="PRINTS" id="PR00039">
    <property type="entry name" value="HTHLYSR"/>
</dbReference>
<evidence type="ECO:0000256" key="3">
    <source>
        <dbReference type="ARBA" id="ARBA00023125"/>
    </source>
</evidence>
<dbReference type="Gene3D" id="3.40.190.290">
    <property type="match status" value="1"/>
</dbReference>
<comment type="similarity">
    <text evidence="1">Belongs to the LysR transcriptional regulatory family.</text>
</comment>
<keyword evidence="3" id="KW-0238">DNA-binding</keyword>
<dbReference type="RefSeq" id="WP_257914138.1">
    <property type="nucleotide sequence ID" value="NZ_JANPWE010000014.1"/>
</dbReference>
<dbReference type="PANTHER" id="PTHR30126">
    <property type="entry name" value="HTH-TYPE TRANSCRIPTIONAL REGULATOR"/>
    <property type="match status" value="1"/>
</dbReference>